<evidence type="ECO:0000256" key="2">
    <source>
        <dbReference type="ARBA" id="ARBA00001936"/>
    </source>
</evidence>
<accession>A0ABR2UEN0</accession>
<keyword evidence="11" id="KW-1185">Reference proteome</keyword>
<keyword evidence="8" id="KW-0464">Manganese</keyword>
<evidence type="ECO:0000256" key="6">
    <source>
        <dbReference type="ARBA" id="ARBA00022964"/>
    </source>
</evidence>
<dbReference type="Proteomes" id="UP001408356">
    <property type="component" value="Unassembled WGS sequence"/>
</dbReference>
<dbReference type="Pfam" id="PF00305">
    <property type="entry name" value="Lipoxygenase"/>
    <property type="match status" value="1"/>
</dbReference>
<dbReference type="PROSITE" id="PS51393">
    <property type="entry name" value="LIPOXYGENASE_3"/>
    <property type="match status" value="1"/>
</dbReference>
<reference evidence="10 11" key="1">
    <citation type="journal article" date="2024" name="J. Plant Pathol.">
        <title>Sequence and assembly of the genome of Seiridium unicorne, isolate CBS 538.82, causal agent of cypress canker disease.</title>
        <authorList>
            <person name="Scali E."/>
            <person name="Rocca G.D."/>
            <person name="Danti R."/>
            <person name="Garbelotto M."/>
            <person name="Barberini S."/>
            <person name="Baroncelli R."/>
            <person name="Emiliani G."/>
        </authorList>
    </citation>
    <scope>NUCLEOTIDE SEQUENCE [LARGE SCALE GENOMIC DNA]</scope>
    <source>
        <strain evidence="10 11">BM-138-508</strain>
    </source>
</reference>
<evidence type="ECO:0000256" key="8">
    <source>
        <dbReference type="ARBA" id="ARBA00023211"/>
    </source>
</evidence>
<evidence type="ECO:0000256" key="4">
    <source>
        <dbReference type="ARBA" id="ARBA00021175"/>
    </source>
</evidence>
<dbReference type="PANTHER" id="PTHR11771">
    <property type="entry name" value="LIPOXYGENASE"/>
    <property type="match status" value="1"/>
</dbReference>
<name>A0ABR2UEN0_9PEZI</name>
<evidence type="ECO:0000256" key="1">
    <source>
        <dbReference type="ARBA" id="ARBA00000366"/>
    </source>
</evidence>
<comment type="catalytic activity">
    <reaction evidence="1">
        <text>(9Z,12Z)-octadecadienoate + O2 = (11S)-hydroperoxy-(9Z,12Z)-octadecadienoate</text>
        <dbReference type="Rhea" id="RHEA:18993"/>
        <dbReference type="ChEBI" id="CHEBI:15379"/>
        <dbReference type="ChEBI" id="CHEBI:30245"/>
        <dbReference type="ChEBI" id="CHEBI:57467"/>
        <dbReference type="EC" id="1.13.11.45"/>
    </reaction>
</comment>
<gene>
    <name evidence="10" type="ORF">SUNI508_12080</name>
</gene>
<keyword evidence="5" id="KW-0479">Metal-binding</keyword>
<comment type="cofactor">
    <cofactor evidence="2">
        <name>Mn(2+)</name>
        <dbReference type="ChEBI" id="CHEBI:29035"/>
    </cofactor>
</comment>
<dbReference type="InterPro" id="IPR013819">
    <property type="entry name" value="LipOase_C"/>
</dbReference>
<protein>
    <recommendedName>
        <fullName evidence="4">Manganese lipoxygenase</fullName>
        <ecNumber evidence="3">1.13.11.45</ecNumber>
    </recommendedName>
</protein>
<evidence type="ECO:0000259" key="9">
    <source>
        <dbReference type="PROSITE" id="PS51393"/>
    </source>
</evidence>
<keyword evidence="6" id="KW-0223">Dioxygenase</keyword>
<evidence type="ECO:0000256" key="3">
    <source>
        <dbReference type="ARBA" id="ARBA00013178"/>
    </source>
</evidence>
<keyword evidence="7" id="KW-0560">Oxidoreductase</keyword>
<proteinExistence type="predicted"/>
<organism evidence="10 11">
    <name type="scientific">Seiridium unicorne</name>
    <dbReference type="NCBI Taxonomy" id="138068"/>
    <lineage>
        <taxon>Eukaryota</taxon>
        <taxon>Fungi</taxon>
        <taxon>Dikarya</taxon>
        <taxon>Ascomycota</taxon>
        <taxon>Pezizomycotina</taxon>
        <taxon>Sordariomycetes</taxon>
        <taxon>Xylariomycetidae</taxon>
        <taxon>Amphisphaeriales</taxon>
        <taxon>Sporocadaceae</taxon>
        <taxon>Seiridium</taxon>
    </lineage>
</organism>
<dbReference type="InterPro" id="IPR000907">
    <property type="entry name" value="LipOase"/>
</dbReference>
<comment type="caution">
    <text evidence="10">The sequence shown here is derived from an EMBL/GenBank/DDBJ whole genome shotgun (WGS) entry which is preliminary data.</text>
</comment>
<dbReference type="EMBL" id="JARVKF010000443">
    <property type="protein sequence ID" value="KAK9413095.1"/>
    <property type="molecule type" value="Genomic_DNA"/>
</dbReference>
<dbReference type="Gene3D" id="3.10.450.60">
    <property type="match status" value="1"/>
</dbReference>
<sequence>MGNTFSSLRRALGYDEAHPISSLNANLPKPPSYASLPKPADILKHPDEIELFKKIVGIAEAPLEDFDPGVLSLEEAKTNPRCYSGELLNLNISGRVDPEKAHTREGFKYDEGNIEEGTYAGTQAAVTQVYSRIEQSYASYFDVLALEPTLPRYIDLKEKREMYQYTAYPNDEDGKPAAYPPHLQTIPKEDDVSKWKIFNALGLAESIIIVQKVIPDTFLGKTADWLLENVRIMVDGTPQEGPSIKDCEEYNKYHRKSGTDIARGENIGLLPDWYSDRRFAEQSFTGTNPTTITKASPAFIKEFVEAAKSNGYDEWADVLSTINQASLFMQDCSYYREAIGVTSDEILKHTEPASDENWANAPVTLYRLHDDGKLHPIAICIDYRRTMANSVTIFNRRMSPTDSPHNEATDWPWRYAKTAAQVADWVRHELTVHLTNSHFVEETIIVATNRTIPMEHIIFKTLHPHWYKTLSLNAAARNALVPHTIRDIVGFSPEQSSSFIRHAFENYDFVGNYVPNQLFSRGFPNTEAALNDQKYKNYPYAKNMTLMWAAIRQYVTSILQTYYDKPRADEMVAGDPYIADWCKEIQTAGFIKSFPTIKTFEQLVDAVTMCIHVAAPFHSAVNYLQNFYQAFVPAKPPCLCAELPTSLDQLRAFTERDMVKALPIRRQREWLLATQIPWLLSFRVASDRSLLNFALSQWNVYKKKRGDKEVEVRDISEGFYSELCKLAKTFYHNSKAMDEGAIPYMVMDPGFTAVSILI</sequence>
<evidence type="ECO:0000256" key="7">
    <source>
        <dbReference type="ARBA" id="ARBA00023002"/>
    </source>
</evidence>
<dbReference type="SUPFAM" id="SSF48484">
    <property type="entry name" value="Lipoxigenase"/>
    <property type="match status" value="1"/>
</dbReference>
<dbReference type="Gene3D" id="1.20.245.10">
    <property type="entry name" value="Lipoxygenase-1, Domain 5"/>
    <property type="match status" value="1"/>
</dbReference>
<evidence type="ECO:0000256" key="5">
    <source>
        <dbReference type="ARBA" id="ARBA00022723"/>
    </source>
</evidence>
<dbReference type="InterPro" id="IPR036226">
    <property type="entry name" value="LipOase_C_sf"/>
</dbReference>
<evidence type="ECO:0000313" key="10">
    <source>
        <dbReference type="EMBL" id="KAK9413095.1"/>
    </source>
</evidence>
<dbReference type="EC" id="1.13.11.45" evidence="3"/>
<feature type="domain" description="Lipoxygenase" evidence="9">
    <location>
        <begin position="136"/>
        <end position="758"/>
    </location>
</feature>
<evidence type="ECO:0000313" key="11">
    <source>
        <dbReference type="Proteomes" id="UP001408356"/>
    </source>
</evidence>